<evidence type="ECO:0000256" key="1">
    <source>
        <dbReference type="SAM" id="MobiDB-lite"/>
    </source>
</evidence>
<dbReference type="AlphaFoldDB" id="A0A517NZ73"/>
<reference evidence="2 3" key="1">
    <citation type="submission" date="2019-02" db="EMBL/GenBank/DDBJ databases">
        <title>Deep-cultivation of Planctomycetes and their phenomic and genomic characterization uncovers novel biology.</title>
        <authorList>
            <person name="Wiegand S."/>
            <person name="Jogler M."/>
            <person name="Boedeker C."/>
            <person name="Pinto D."/>
            <person name="Vollmers J."/>
            <person name="Rivas-Marin E."/>
            <person name="Kohn T."/>
            <person name="Peeters S.H."/>
            <person name="Heuer A."/>
            <person name="Rast P."/>
            <person name="Oberbeckmann S."/>
            <person name="Bunk B."/>
            <person name="Jeske O."/>
            <person name="Meyerdierks A."/>
            <person name="Storesund J.E."/>
            <person name="Kallscheuer N."/>
            <person name="Luecker S."/>
            <person name="Lage O.M."/>
            <person name="Pohl T."/>
            <person name="Merkel B.J."/>
            <person name="Hornburger P."/>
            <person name="Mueller R.-W."/>
            <person name="Bruemmer F."/>
            <person name="Labrenz M."/>
            <person name="Spormann A.M."/>
            <person name="Op den Camp H."/>
            <person name="Overmann J."/>
            <person name="Amann R."/>
            <person name="Jetten M.S.M."/>
            <person name="Mascher T."/>
            <person name="Medema M.H."/>
            <person name="Devos D.P."/>
            <person name="Kaster A.-K."/>
            <person name="Ovreas L."/>
            <person name="Rohde M."/>
            <person name="Galperin M.Y."/>
            <person name="Jogler C."/>
        </authorList>
    </citation>
    <scope>NUCLEOTIDE SEQUENCE [LARGE SCALE GENOMIC DNA]</scope>
    <source>
        <strain evidence="2 3">K23_9</strain>
    </source>
</reference>
<organism evidence="2 3">
    <name type="scientific">Stieleria marina</name>
    <dbReference type="NCBI Taxonomy" id="1930275"/>
    <lineage>
        <taxon>Bacteria</taxon>
        <taxon>Pseudomonadati</taxon>
        <taxon>Planctomycetota</taxon>
        <taxon>Planctomycetia</taxon>
        <taxon>Pirellulales</taxon>
        <taxon>Pirellulaceae</taxon>
        <taxon>Stieleria</taxon>
    </lineage>
</organism>
<evidence type="ECO:0000313" key="2">
    <source>
        <dbReference type="EMBL" id="QDT12403.1"/>
    </source>
</evidence>
<evidence type="ECO:0000313" key="3">
    <source>
        <dbReference type="Proteomes" id="UP000319817"/>
    </source>
</evidence>
<proteinExistence type="predicted"/>
<sequence length="49" mass="5900">MPIEPGVRKCDEAKTRQFTNEKRLDHRNRDVRNVQKEPQEGSVFRKLDF</sequence>
<accession>A0A517NZ73</accession>
<feature type="region of interest" description="Disordered" evidence="1">
    <location>
        <begin position="1"/>
        <end position="49"/>
    </location>
</feature>
<name>A0A517NZ73_9BACT</name>
<dbReference type="Proteomes" id="UP000319817">
    <property type="component" value="Chromosome"/>
</dbReference>
<dbReference type="EMBL" id="CP036526">
    <property type="protein sequence ID" value="QDT12403.1"/>
    <property type="molecule type" value="Genomic_DNA"/>
</dbReference>
<gene>
    <name evidence="2" type="ORF">K239x_44130</name>
</gene>
<keyword evidence="3" id="KW-1185">Reference proteome</keyword>
<protein>
    <submittedName>
        <fullName evidence="2">Uncharacterized protein</fullName>
    </submittedName>
</protein>